<sequence>MTIYWRATDIECVLAYFGDSQYTIKIDRLRTGEIRYLCWHKSNSILGKPDLVLNDGQVTENNNGETVEYTFICNDKVFTVEHIPPHSEGGTHYYFIEVTDKDNKKSTWKMEQMPIPRYFRYLI</sequence>
<protein>
    <submittedName>
        <fullName evidence="1">Uncharacterized protein</fullName>
    </submittedName>
</protein>
<reference evidence="1 2" key="1">
    <citation type="submission" date="2023-03" db="EMBL/GenBank/DDBJ databases">
        <title>Muricauda XX sp. nov. and Muricauda XXX sp. nov., two novel species isolated from Okinawa Trough.</title>
        <authorList>
            <person name="Cao W."/>
            <person name="Deng X."/>
        </authorList>
    </citation>
    <scope>NUCLEOTIDE SEQUENCE [LARGE SCALE GENOMIC DNA]</scope>
    <source>
        <strain evidence="1 2">334s03</strain>
    </source>
</reference>
<dbReference type="Proteomes" id="UP001221366">
    <property type="component" value="Unassembled WGS sequence"/>
</dbReference>
<comment type="caution">
    <text evidence="1">The sequence shown here is derived from an EMBL/GenBank/DDBJ whole genome shotgun (WGS) entry which is preliminary data.</text>
</comment>
<evidence type="ECO:0000313" key="2">
    <source>
        <dbReference type="Proteomes" id="UP001221366"/>
    </source>
</evidence>
<evidence type="ECO:0000313" key="1">
    <source>
        <dbReference type="EMBL" id="MDF0718227.1"/>
    </source>
</evidence>
<dbReference type="EMBL" id="JARFVB010000022">
    <property type="protein sequence ID" value="MDF0718227.1"/>
    <property type="molecule type" value="Genomic_DNA"/>
</dbReference>
<name>A0ABT5Y5G1_9FLAO</name>
<proteinExistence type="predicted"/>
<dbReference type="RefSeq" id="WP_275617288.1">
    <property type="nucleotide sequence ID" value="NZ_JARFVB010000022.1"/>
</dbReference>
<keyword evidence="2" id="KW-1185">Reference proteome</keyword>
<organism evidence="1 2">
    <name type="scientific">Flagellimonas yonaguniensis</name>
    <dbReference type="NCBI Taxonomy" id="3031325"/>
    <lineage>
        <taxon>Bacteria</taxon>
        <taxon>Pseudomonadati</taxon>
        <taxon>Bacteroidota</taxon>
        <taxon>Flavobacteriia</taxon>
        <taxon>Flavobacteriales</taxon>
        <taxon>Flavobacteriaceae</taxon>
        <taxon>Flagellimonas</taxon>
    </lineage>
</organism>
<gene>
    <name evidence="1" type="ORF">PY092_18845</name>
</gene>
<accession>A0ABT5Y5G1</accession>